<dbReference type="InterPro" id="IPR017927">
    <property type="entry name" value="FAD-bd_FR_type"/>
</dbReference>
<dbReference type="AlphaFoldDB" id="A0A444IVD1"/>
<reference evidence="2 3" key="1">
    <citation type="submission" date="2017-01" db="EMBL/GenBank/DDBJ databases">
        <title>The cable genome- insights into the physiology and evolution of filamentous bacteria capable of sulfide oxidation via long distance electron transfer.</title>
        <authorList>
            <person name="Schreiber L."/>
            <person name="Bjerg J.T."/>
            <person name="Boggild A."/>
            <person name="Van De Vossenberg J."/>
            <person name="Meysman F."/>
            <person name="Nielsen L.P."/>
            <person name="Schramm A."/>
            <person name="Kjeldsen K.U."/>
        </authorList>
    </citation>
    <scope>NUCLEOTIDE SEQUENCE [LARGE SCALE GENOMIC DNA]</scope>
    <source>
        <strain evidence="2">MCF</strain>
    </source>
</reference>
<dbReference type="Proteomes" id="UP000287853">
    <property type="component" value="Unassembled WGS sequence"/>
</dbReference>
<evidence type="ECO:0000313" key="3">
    <source>
        <dbReference type="Proteomes" id="UP000287853"/>
    </source>
</evidence>
<dbReference type="InterPro" id="IPR008333">
    <property type="entry name" value="Cbr1-like_FAD-bd_dom"/>
</dbReference>
<evidence type="ECO:0000259" key="1">
    <source>
        <dbReference type="PROSITE" id="PS51384"/>
    </source>
</evidence>
<dbReference type="PANTHER" id="PTHR47354:SF5">
    <property type="entry name" value="PROTEIN RFBI"/>
    <property type="match status" value="1"/>
</dbReference>
<dbReference type="Pfam" id="PF00970">
    <property type="entry name" value="FAD_binding_6"/>
    <property type="match status" value="1"/>
</dbReference>
<protein>
    <submittedName>
        <fullName evidence="2">Ferredoxin-NADP reductase</fullName>
    </submittedName>
</protein>
<dbReference type="GO" id="GO:0016491">
    <property type="term" value="F:oxidoreductase activity"/>
    <property type="evidence" value="ECO:0007669"/>
    <property type="project" value="InterPro"/>
</dbReference>
<dbReference type="Pfam" id="PF00175">
    <property type="entry name" value="NAD_binding_1"/>
    <property type="match status" value="1"/>
</dbReference>
<dbReference type="PANTHER" id="PTHR47354">
    <property type="entry name" value="NADH OXIDOREDUCTASE HCR"/>
    <property type="match status" value="1"/>
</dbReference>
<dbReference type="InterPro" id="IPR001433">
    <property type="entry name" value="OxRdtase_FAD/NAD-bd"/>
</dbReference>
<dbReference type="PRINTS" id="PR00410">
    <property type="entry name" value="PHEHYDRXLASE"/>
</dbReference>
<organism evidence="2 3">
    <name type="scientific">Candidatus Electrothrix aarhusensis</name>
    <dbReference type="NCBI Taxonomy" id="1859131"/>
    <lineage>
        <taxon>Bacteria</taxon>
        <taxon>Pseudomonadati</taxon>
        <taxon>Thermodesulfobacteriota</taxon>
        <taxon>Desulfobulbia</taxon>
        <taxon>Desulfobulbales</taxon>
        <taxon>Desulfobulbaceae</taxon>
        <taxon>Candidatus Electrothrix</taxon>
    </lineage>
</organism>
<dbReference type="InterPro" id="IPR050415">
    <property type="entry name" value="MRET"/>
</dbReference>
<accession>A0A444IVD1</accession>
<evidence type="ECO:0000313" key="2">
    <source>
        <dbReference type="EMBL" id="RWX44660.1"/>
    </source>
</evidence>
<comment type="caution">
    <text evidence="2">The sequence shown here is derived from an EMBL/GenBank/DDBJ whole genome shotgun (WGS) entry which is preliminary data.</text>
</comment>
<keyword evidence="3" id="KW-1185">Reference proteome</keyword>
<dbReference type="Gene3D" id="2.40.30.10">
    <property type="entry name" value="Translation factors"/>
    <property type="match status" value="1"/>
</dbReference>
<dbReference type="SUPFAM" id="SSF63380">
    <property type="entry name" value="Riboflavin synthase domain-like"/>
    <property type="match status" value="1"/>
</dbReference>
<feature type="domain" description="FAD-binding FR-type" evidence="1">
    <location>
        <begin position="1"/>
        <end position="97"/>
    </location>
</feature>
<sequence length="233" mass="25949">METTVRFIERIPRTPQVNSYRFTCPPGFSFQAGQYVIVGLGHEGMLVHPLSFSNGPQQNFLEFTKRMTGSAYSQYLEGLYPGDEVIMKGPNGDFSMTDIPNDIVCLAAGIGITPIRSMLIDSTSRHDRRRITLIYGNADDDDVPFADELAKLQKLRLPSFRVVHVLGRSLGKMQACQGRIDSKIIRSEVTVDLQDATFLVSGPPVMVREMGEQLALLGVSSSRIRVERFLGYT</sequence>
<dbReference type="InterPro" id="IPR017938">
    <property type="entry name" value="Riboflavin_synthase-like_b-brl"/>
</dbReference>
<dbReference type="InterPro" id="IPR039261">
    <property type="entry name" value="FNR_nucleotide-bd"/>
</dbReference>
<dbReference type="PROSITE" id="PS51384">
    <property type="entry name" value="FAD_FR"/>
    <property type="match status" value="1"/>
</dbReference>
<gene>
    <name evidence="2" type="ORF">H206_01641</name>
</gene>
<name>A0A444IVD1_9BACT</name>
<dbReference type="Gene3D" id="3.40.50.80">
    <property type="entry name" value="Nucleotide-binding domain of ferredoxin-NADP reductase (FNR) module"/>
    <property type="match status" value="1"/>
</dbReference>
<proteinExistence type="predicted"/>
<dbReference type="EMBL" id="MTKO01000091">
    <property type="protein sequence ID" value="RWX44660.1"/>
    <property type="molecule type" value="Genomic_DNA"/>
</dbReference>
<dbReference type="CDD" id="cd00322">
    <property type="entry name" value="FNR_like"/>
    <property type="match status" value="1"/>
</dbReference>
<dbReference type="SUPFAM" id="SSF52343">
    <property type="entry name" value="Ferredoxin reductase-like, C-terminal NADP-linked domain"/>
    <property type="match status" value="1"/>
</dbReference>